<dbReference type="EMBL" id="JAUEPR010000065">
    <property type="protein sequence ID" value="KAK0468832.1"/>
    <property type="molecule type" value="Genomic_DNA"/>
</dbReference>
<dbReference type="Proteomes" id="UP001175227">
    <property type="component" value="Unassembled WGS sequence"/>
</dbReference>
<proteinExistence type="predicted"/>
<evidence type="ECO:0000313" key="1">
    <source>
        <dbReference type="EMBL" id="KAK0468832.1"/>
    </source>
</evidence>
<name>A0AA39NNC7_9AGAR</name>
<comment type="caution">
    <text evidence="1">The sequence shown here is derived from an EMBL/GenBank/DDBJ whole genome shotgun (WGS) entry which is preliminary data.</text>
</comment>
<sequence length="264" mass="30253">MSATYSASETLILGWHFPKDSIYLSHDFDDLSAHKNILKRLDARELIDVELRFPFHECADIGIILSWISKYHKARSVTISTYRWTSLMDDAVALPTDPPVCLKAIRLKEGVDSDSFPPAMLESLLVYSPSTLEELTISWVNFHRTFRTIHRKDSFRESMHPRIIYLDMSSVSLVYVLEYLDILLDESILKFDQLKSVRMTLGFYELLLDEQADPHVLAGCVIQALNQLYNHGVTLNVLKITDALKNNTMVHQLASRICPNFSFA</sequence>
<dbReference type="AlphaFoldDB" id="A0AA39NNC7"/>
<keyword evidence="2" id="KW-1185">Reference proteome</keyword>
<evidence type="ECO:0000313" key="2">
    <source>
        <dbReference type="Proteomes" id="UP001175227"/>
    </source>
</evidence>
<reference evidence="1" key="1">
    <citation type="submission" date="2023-06" db="EMBL/GenBank/DDBJ databases">
        <authorList>
            <consortium name="Lawrence Berkeley National Laboratory"/>
            <person name="Ahrendt S."/>
            <person name="Sahu N."/>
            <person name="Indic B."/>
            <person name="Wong-Bajracharya J."/>
            <person name="Merenyi Z."/>
            <person name="Ke H.-M."/>
            <person name="Monk M."/>
            <person name="Kocsube S."/>
            <person name="Drula E."/>
            <person name="Lipzen A."/>
            <person name="Balint B."/>
            <person name="Henrissat B."/>
            <person name="Andreopoulos B."/>
            <person name="Martin F.M."/>
            <person name="Harder C.B."/>
            <person name="Rigling D."/>
            <person name="Ford K.L."/>
            <person name="Foster G.D."/>
            <person name="Pangilinan J."/>
            <person name="Papanicolaou A."/>
            <person name="Barry K."/>
            <person name="LaButti K."/>
            <person name="Viragh M."/>
            <person name="Koriabine M."/>
            <person name="Yan M."/>
            <person name="Riley R."/>
            <person name="Champramary S."/>
            <person name="Plett K.L."/>
            <person name="Tsai I.J."/>
            <person name="Slot J."/>
            <person name="Sipos G."/>
            <person name="Plett J."/>
            <person name="Nagy L.G."/>
            <person name="Grigoriev I.V."/>
        </authorList>
    </citation>
    <scope>NUCLEOTIDE SEQUENCE</scope>
    <source>
        <strain evidence="1">ICMP 16352</strain>
    </source>
</reference>
<accession>A0AA39NNC7</accession>
<gene>
    <name evidence="1" type="ORF">IW261DRAFT_1597903</name>
</gene>
<protein>
    <submittedName>
        <fullName evidence="1">Uncharacterized protein</fullName>
    </submittedName>
</protein>
<organism evidence="1 2">
    <name type="scientific">Armillaria novae-zelandiae</name>
    <dbReference type="NCBI Taxonomy" id="153914"/>
    <lineage>
        <taxon>Eukaryota</taxon>
        <taxon>Fungi</taxon>
        <taxon>Dikarya</taxon>
        <taxon>Basidiomycota</taxon>
        <taxon>Agaricomycotina</taxon>
        <taxon>Agaricomycetes</taxon>
        <taxon>Agaricomycetidae</taxon>
        <taxon>Agaricales</taxon>
        <taxon>Marasmiineae</taxon>
        <taxon>Physalacriaceae</taxon>
        <taxon>Armillaria</taxon>
    </lineage>
</organism>